<keyword evidence="3" id="KW-1185">Reference proteome</keyword>
<proteinExistence type="predicted"/>
<protein>
    <submittedName>
        <fullName evidence="2">24435_t:CDS:1</fullName>
    </submittedName>
</protein>
<feature type="compositionally biased region" description="Polar residues" evidence="1">
    <location>
        <begin position="395"/>
        <end position="406"/>
    </location>
</feature>
<gene>
    <name evidence="2" type="ORF">GMARGA_LOCUS29993</name>
</gene>
<dbReference type="EMBL" id="CAJVQB010041386">
    <property type="protein sequence ID" value="CAG8829458.1"/>
    <property type="molecule type" value="Genomic_DNA"/>
</dbReference>
<dbReference type="Proteomes" id="UP000789901">
    <property type="component" value="Unassembled WGS sequence"/>
</dbReference>
<evidence type="ECO:0000313" key="2">
    <source>
        <dbReference type="EMBL" id="CAG8829458.1"/>
    </source>
</evidence>
<comment type="caution">
    <text evidence="2">The sequence shown here is derived from an EMBL/GenBank/DDBJ whole genome shotgun (WGS) entry which is preliminary data.</text>
</comment>
<name>A0ABN7WEF7_GIGMA</name>
<feature type="region of interest" description="Disordered" evidence="1">
    <location>
        <begin position="395"/>
        <end position="421"/>
    </location>
</feature>
<feature type="non-terminal residue" evidence="2">
    <location>
        <position position="1"/>
    </location>
</feature>
<evidence type="ECO:0000256" key="1">
    <source>
        <dbReference type="SAM" id="MobiDB-lite"/>
    </source>
</evidence>
<accession>A0ABN7WEF7</accession>
<sequence>ASMLAKSSNSTQNLSDTIAYNNNNNLSSAVSHDLFTDNLSNTKLVNRFEAMAEDTINKMVEYGAIKNTKKNTDNWVRVLKEYRFLVNLNYDITTILEMTQLEHELIQFFLGLRCKDIKLYSPKSIYNCYCTIACYLKDNSLIYPRPNLFDETCYGILLKSLDGKIKKIQNLNPRSANKSDSLSFEEVCYILNHDELFYKGDAQWLKITYITVTKYQKIQVIIPREKNNAGGIKNLDNAGRKCEIPPDQNGKFTPVVDILYYMNKHPSGFLVQEFFLQIVSKKDRIMPFSGHRTLNSIILYQTFTSQVMHNTVSLIILYCDSSETLSKNTSQVNSDNKENHSKEFLDSKEEYDKRIPLASLLSNTESNIHKPKKKRKVSKPLHNWSKPFKVLYHTSSNQTSPELQKSYNKDSDKSLNNCSIPQTNINNSKNISVKIMIKHS</sequence>
<evidence type="ECO:0000313" key="3">
    <source>
        <dbReference type="Proteomes" id="UP000789901"/>
    </source>
</evidence>
<reference evidence="2 3" key="1">
    <citation type="submission" date="2021-06" db="EMBL/GenBank/DDBJ databases">
        <authorList>
            <person name="Kallberg Y."/>
            <person name="Tangrot J."/>
            <person name="Rosling A."/>
        </authorList>
    </citation>
    <scope>NUCLEOTIDE SEQUENCE [LARGE SCALE GENOMIC DNA]</scope>
    <source>
        <strain evidence="2 3">120-4 pot B 10/14</strain>
    </source>
</reference>
<organism evidence="2 3">
    <name type="scientific">Gigaspora margarita</name>
    <dbReference type="NCBI Taxonomy" id="4874"/>
    <lineage>
        <taxon>Eukaryota</taxon>
        <taxon>Fungi</taxon>
        <taxon>Fungi incertae sedis</taxon>
        <taxon>Mucoromycota</taxon>
        <taxon>Glomeromycotina</taxon>
        <taxon>Glomeromycetes</taxon>
        <taxon>Diversisporales</taxon>
        <taxon>Gigasporaceae</taxon>
        <taxon>Gigaspora</taxon>
    </lineage>
</organism>